<evidence type="ECO:0000256" key="8">
    <source>
        <dbReference type="SAM" id="MobiDB-lite"/>
    </source>
</evidence>
<dbReference type="EMBL" id="MCFG01000176">
    <property type="protein sequence ID" value="ORX79425.1"/>
    <property type="molecule type" value="Genomic_DNA"/>
</dbReference>
<feature type="compositionally biased region" description="Acidic residues" evidence="8">
    <location>
        <begin position="499"/>
        <end position="512"/>
    </location>
</feature>
<proteinExistence type="inferred from homology"/>
<gene>
    <name evidence="11" type="ORF">BCR32DRAFT_221723</name>
</gene>
<dbReference type="AlphaFoldDB" id="A0A1Y1X192"/>
<evidence type="ECO:0000256" key="4">
    <source>
        <dbReference type="ARBA" id="ARBA00022729"/>
    </source>
</evidence>
<feature type="chain" id="PRO_5013186314" description="Protein OS-9 homolog" evidence="9">
    <location>
        <begin position="19"/>
        <end position="556"/>
    </location>
</feature>
<dbReference type="GO" id="GO:0005789">
    <property type="term" value="C:endoplasmic reticulum membrane"/>
    <property type="evidence" value="ECO:0007669"/>
    <property type="project" value="UniProtKB-SubCell"/>
</dbReference>
<dbReference type="PANTHER" id="PTHR15414">
    <property type="entry name" value="OS-9-RELATED"/>
    <property type="match status" value="1"/>
</dbReference>
<dbReference type="Proteomes" id="UP000193944">
    <property type="component" value="Unassembled WGS sequence"/>
</dbReference>
<reference evidence="11 12" key="2">
    <citation type="submission" date="2016-08" db="EMBL/GenBank/DDBJ databases">
        <title>Pervasive Adenine N6-methylation of Active Genes in Fungi.</title>
        <authorList>
            <consortium name="DOE Joint Genome Institute"/>
            <person name="Mondo S.J."/>
            <person name="Dannebaum R.O."/>
            <person name="Kuo R.C."/>
            <person name="Labutti K."/>
            <person name="Haridas S."/>
            <person name="Kuo A."/>
            <person name="Salamov A."/>
            <person name="Ahrendt S.R."/>
            <person name="Lipzen A."/>
            <person name="Sullivan W."/>
            <person name="Andreopoulos W.B."/>
            <person name="Clum A."/>
            <person name="Lindquist E."/>
            <person name="Daum C."/>
            <person name="Ramamoorthy G.K."/>
            <person name="Gryganskyi A."/>
            <person name="Culley D."/>
            <person name="Magnuson J.K."/>
            <person name="James T.Y."/>
            <person name="O'Malley M.A."/>
            <person name="Stajich J.E."/>
            <person name="Spatafora J.W."/>
            <person name="Visel A."/>
            <person name="Grigoriev I.V."/>
        </authorList>
    </citation>
    <scope>NUCLEOTIDE SEQUENCE [LARGE SCALE GENOMIC DNA]</scope>
    <source>
        <strain evidence="11 12">S4</strain>
    </source>
</reference>
<comment type="caution">
    <text evidence="11">The sequence shown here is derived from an EMBL/GenBank/DDBJ whole genome shotgun (WGS) entry which is preliminary data.</text>
</comment>
<dbReference type="GO" id="GO:0030970">
    <property type="term" value="P:retrograde protein transport, ER to cytosol"/>
    <property type="evidence" value="ECO:0007669"/>
    <property type="project" value="TreeGrafter"/>
</dbReference>
<evidence type="ECO:0000313" key="12">
    <source>
        <dbReference type="Proteomes" id="UP000193944"/>
    </source>
</evidence>
<feature type="signal peptide" evidence="9">
    <location>
        <begin position="1"/>
        <end position="18"/>
    </location>
</feature>
<dbReference type="InterPro" id="IPR045149">
    <property type="entry name" value="OS-9-like"/>
</dbReference>
<dbReference type="Gene3D" id="2.70.130.10">
    <property type="entry name" value="Mannose-6-phosphate receptor binding domain"/>
    <property type="match status" value="1"/>
</dbReference>
<keyword evidence="5" id="KW-0430">Lectin</keyword>
<evidence type="ECO:0000256" key="9">
    <source>
        <dbReference type="SAM" id="SignalP"/>
    </source>
</evidence>
<organism evidence="11 12">
    <name type="scientific">Anaeromyces robustus</name>
    <dbReference type="NCBI Taxonomy" id="1754192"/>
    <lineage>
        <taxon>Eukaryota</taxon>
        <taxon>Fungi</taxon>
        <taxon>Fungi incertae sedis</taxon>
        <taxon>Chytridiomycota</taxon>
        <taxon>Chytridiomycota incertae sedis</taxon>
        <taxon>Neocallimastigomycetes</taxon>
        <taxon>Neocallimastigales</taxon>
        <taxon>Neocallimastigaceae</taxon>
        <taxon>Anaeromyces</taxon>
    </lineage>
</organism>
<sequence length="556" mass="64721">MKARTSILLLNLIAVAYSGLTDVYDDFLSKPQYQLYFSAEKWGPKTLRIKEDTGKTIIKLPVNKDGLTYACEVEKPVDVPKVVSEEDNNKAILTKALEQLEPLKENSCIIYSQEWWSYEFCYKKYLTQFHEAKPTDPPEHNMHFYLGKYPTKEELEDPDFEYKKETYKRGPFGKHYITQMLVDGTICDVTGKPRRTEIRYYCGESEAITSIKEISTCNYIVIFHTPRLCNNPGFESKKSLNSILCHPISERDEEPNTEPQEQPENLPFPIFRRQRSMAEIERSKEKPKKIYKRKNRKHQGVTFINIKDKKKNNDDDDKESKDKNDENDQESKEKNEKRDALKKSLEDQLEKKRSEFLDALLPYANELKDIDDKVVDEVLNQLADSLADAIDKNSDKDSDGDTDAKIKAANLDFQVVTKEKLQSWLEKNEDKISSSDDMKFEVVLLDKDGKKYEVSNSDTDVDSIMDFLKEFSTDNTGLNDILNNIKDGTEKEKEKEKEESIEEIGLEEENDEIKEKVQNKEKEEEEEEEEEEKNDNKKASTESEKVQEKINNKDEL</sequence>
<dbReference type="GO" id="GO:0005788">
    <property type="term" value="C:endoplasmic reticulum lumen"/>
    <property type="evidence" value="ECO:0007669"/>
    <property type="project" value="TreeGrafter"/>
</dbReference>
<dbReference type="GO" id="GO:0030968">
    <property type="term" value="P:endoplasmic reticulum unfolded protein response"/>
    <property type="evidence" value="ECO:0007669"/>
    <property type="project" value="InterPro"/>
</dbReference>
<dbReference type="InterPro" id="IPR044865">
    <property type="entry name" value="MRH_dom"/>
</dbReference>
<evidence type="ECO:0000259" key="10">
    <source>
        <dbReference type="PROSITE" id="PS51914"/>
    </source>
</evidence>
<evidence type="ECO:0000313" key="11">
    <source>
        <dbReference type="EMBL" id="ORX79425.1"/>
    </source>
</evidence>
<keyword evidence="4 9" id="KW-0732">Signal</keyword>
<keyword evidence="7" id="KW-1015">Disulfide bond</keyword>
<evidence type="ECO:0000256" key="1">
    <source>
        <dbReference type="ARBA" id="ARBA00004367"/>
    </source>
</evidence>
<evidence type="ECO:0000256" key="6">
    <source>
        <dbReference type="ARBA" id="ARBA00022824"/>
    </source>
</evidence>
<feature type="compositionally biased region" description="Low complexity" evidence="8">
    <location>
        <begin position="257"/>
        <end position="267"/>
    </location>
</feature>
<feature type="compositionally biased region" description="Basic and acidic residues" evidence="8">
    <location>
        <begin position="487"/>
        <end position="498"/>
    </location>
</feature>
<comment type="similarity">
    <text evidence="2">Belongs to the OS-9 family.</text>
</comment>
<dbReference type="OrthoDB" id="448954at2759"/>
<feature type="region of interest" description="Disordered" evidence="8">
    <location>
        <begin position="479"/>
        <end position="556"/>
    </location>
</feature>
<comment type="subcellular location">
    <subcellularLocation>
        <location evidence="1">Endoplasmic reticulum membrane</location>
        <topology evidence="1">Peripheral membrane protein</topology>
        <orientation evidence="1">Lumenal side</orientation>
    </subcellularLocation>
</comment>
<feature type="region of interest" description="Disordered" evidence="8">
    <location>
        <begin position="250"/>
        <end position="345"/>
    </location>
</feature>
<keyword evidence="6" id="KW-0256">Endoplasmic reticulum</keyword>
<dbReference type="PROSITE" id="PS51914">
    <property type="entry name" value="MRH"/>
    <property type="match status" value="1"/>
</dbReference>
<keyword evidence="12" id="KW-1185">Reference proteome</keyword>
<evidence type="ECO:0000256" key="7">
    <source>
        <dbReference type="ARBA" id="ARBA00023157"/>
    </source>
</evidence>
<name>A0A1Y1X192_9FUNG</name>
<dbReference type="SUPFAM" id="SSF50911">
    <property type="entry name" value="Mannose 6-phosphate receptor domain"/>
    <property type="match status" value="1"/>
</dbReference>
<dbReference type="Pfam" id="PF07915">
    <property type="entry name" value="PRKCSH"/>
    <property type="match status" value="1"/>
</dbReference>
<dbReference type="PANTHER" id="PTHR15414:SF0">
    <property type="entry name" value="ENDOPLASMIC RETICULUM LECTIN 1"/>
    <property type="match status" value="1"/>
</dbReference>
<dbReference type="GO" id="GO:0030246">
    <property type="term" value="F:carbohydrate binding"/>
    <property type="evidence" value="ECO:0007669"/>
    <property type="project" value="UniProtKB-KW"/>
</dbReference>
<feature type="compositionally biased region" description="Basic residues" evidence="8">
    <location>
        <begin position="285"/>
        <end position="299"/>
    </location>
</feature>
<evidence type="ECO:0000256" key="2">
    <source>
        <dbReference type="ARBA" id="ARBA00009918"/>
    </source>
</evidence>
<dbReference type="InterPro" id="IPR012913">
    <property type="entry name" value="OS9-like_dom"/>
</dbReference>
<dbReference type="InterPro" id="IPR009011">
    <property type="entry name" value="Man6P_isomerase_rcpt-bd_dom_sf"/>
</dbReference>
<dbReference type="STRING" id="1754192.A0A1Y1X192"/>
<protein>
    <recommendedName>
        <fullName evidence="3">Protein OS-9 homolog</fullName>
    </recommendedName>
</protein>
<feature type="domain" description="MRH" evidence="10">
    <location>
        <begin position="106"/>
        <end position="231"/>
    </location>
</feature>
<evidence type="ECO:0000256" key="5">
    <source>
        <dbReference type="ARBA" id="ARBA00022734"/>
    </source>
</evidence>
<evidence type="ECO:0000256" key="3">
    <source>
        <dbReference type="ARBA" id="ARBA00018727"/>
    </source>
</evidence>
<feature type="compositionally biased region" description="Basic and acidic residues" evidence="8">
    <location>
        <begin position="318"/>
        <end position="345"/>
    </location>
</feature>
<reference evidence="11 12" key="1">
    <citation type="submission" date="2016-08" db="EMBL/GenBank/DDBJ databases">
        <title>A Parts List for Fungal Cellulosomes Revealed by Comparative Genomics.</title>
        <authorList>
            <consortium name="DOE Joint Genome Institute"/>
            <person name="Haitjema C.H."/>
            <person name="Gilmore S.P."/>
            <person name="Henske J.K."/>
            <person name="Solomon K.V."/>
            <person name="De Groot R."/>
            <person name="Kuo A."/>
            <person name="Mondo S.J."/>
            <person name="Salamov A.A."/>
            <person name="Labutti K."/>
            <person name="Zhao Z."/>
            <person name="Chiniquy J."/>
            <person name="Barry K."/>
            <person name="Brewer H.M."/>
            <person name="Purvine S.O."/>
            <person name="Wright A.T."/>
            <person name="Boxma B."/>
            <person name="Van Alen T."/>
            <person name="Hackstein J.H."/>
            <person name="Baker S.E."/>
            <person name="Grigoriev I.V."/>
            <person name="O'Malley M.A."/>
        </authorList>
    </citation>
    <scope>NUCLEOTIDE SEQUENCE [LARGE SCALE GENOMIC DNA]</scope>
    <source>
        <strain evidence="11 12">S4</strain>
    </source>
</reference>
<feature type="compositionally biased region" description="Acidic residues" evidence="8">
    <location>
        <begin position="523"/>
        <end position="533"/>
    </location>
</feature>
<accession>A0A1Y1X192</accession>
<feature type="compositionally biased region" description="Basic and acidic residues" evidence="8">
    <location>
        <begin position="513"/>
        <end position="522"/>
    </location>
</feature>
<feature type="compositionally biased region" description="Basic and acidic residues" evidence="8">
    <location>
        <begin position="534"/>
        <end position="556"/>
    </location>
</feature>